<reference evidence="1 2" key="1">
    <citation type="submission" date="2014-04" db="EMBL/GenBank/DDBJ databases">
        <authorList>
            <consortium name="International Citrus Genome Consortium"/>
            <person name="Gmitter F."/>
            <person name="Chen C."/>
            <person name="Farmerie W."/>
            <person name="Harkins T."/>
            <person name="Desany B."/>
            <person name="Mohiuddin M."/>
            <person name="Kodira C."/>
            <person name="Borodovsky M."/>
            <person name="Lomsadze A."/>
            <person name="Burns P."/>
            <person name="Jenkins J."/>
            <person name="Prochnik S."/>
            <person name="Shu S."/>
            <person name="Chapman J."/>
            <person name="Pitluck S."/>
            <person name="Schmutz J."/>
            <person name="Rokhsar D."/>
        </authorList>
    </citation>
    <scope>NUCLEOTIDE SEQUENCE</scope>
</reference>
<evidence type="ECO:0000313" key="2">
    <source>
        <dbReference type="Proteomes" id="UP000027120"/>
    </source>
</evidence>
<accession>A0A067FDD2</accession>
<dbReference type="EMBL" id="KK784925">
    <property type="protein sequence ID" value="KDO61472.1"/>
    <property type="molecule type" value="Genomic_DNA"/>
</dbReference>
<keyword evidence="2" id="KW-1185">Reference proteome</keyword>
<evidence type="ECO:0000313" key="1">
    <source>
        <dbReference type="EMBL" id="KDO61472.1"/>
    </source>
</evidence>
<sequence>MLIFFPLLGHQTYMVVNHLCDRAIMPTPNAMVCEIQNLNDRASNKIPAWFLQKSWCSEDIMRLRKCL</sequence>
<organism evidence="1 2">
    <name type="scientific">Citrus sinensis</name>
    <name type="common">Sweet orange</name>
    <name type="synonym">Citrus aurantium var. sinensis</name>
    <dbReference type="NCBI Taxonomy" id="2711"/>
    <lineage>
        <taxon>Eukaryota</taxon>
        <taxon>Viridiplantae</taxon>
        <taxon>Streptophyta</taxon>
        <taxon>Embryophyta</taxon>
        <taxon>Tracheophyta</taxon>
        <taxon>Spermatophyta</taxon>
        <taxon>Magnoliopsida</taxon>
        <taxon>eudicotyledons</taxon>
        <taxon>Gunneridae</taxon>
        <taxon>Pentapetalae</taxon>
        <taxon>rosids</taxon>
        <taxon>malvids</taxon>
        <taxon>Sapindales</taxon>
        <taxon>Rutaceae</taxon>
        <taxon>Aurantioideae</taxon>
        <taxon>Citrus</taxon>
    </lineage>
</organism>
<dbReference type="Proteomes" id="UP000027120">
    <property type="component" value="Unassembled WGS sequence"/>
</dbReference>
<gene>
    <name evidence="1" type="ORF">CISIN_1g044739mg</name>
</gene>
<dbReference type="AlphaFoldDB" id="A0A067FDD2"/>
<proteinExistence type="predicted"/>
<name>A0A067FDD2_CITSI</name>
<protein>
    <submittedName>
        <fullName evidence="1">Uncharacterized protein</fullName>
    </submittedName>
</protein>